<evidence type="ECO:0000256" key="7">
    <source>
        <dbReference type="SAM" id="Phobius"/>
    </source>
</evidence>
<comment type="caution">
    <text evidence="8">The sequence shown here is derived from an EMBL/GenBank/DDBJ whole genome shotgun (WGS) entry which is preliminary data.</text>
</comment>
<evidence type="ECO:0000256" key="3">
    <source>
        <dbReference type="ARBA" id="ARBA00022692"/>
    </source>
</evidence>
<feature type="transmembrane region" description="Helical" evidence="7">
    <location>
        <begin position="81"/>
        <end position="104"/>
    </location>
</feature>
<protein>
    <submittedName>
        <fullName evidence="8">Uncharacterized protein</fullName>
    </submittedName>
</protein>
<gene>
    <name evidence="8" type="ORF">BaRGS_00013711</name>
</gene>
<keyword evidence="5 7" id="KW-0472">Membrane</keyword>
<keyword evidence="4 7" id="KW-1133">Transmembrane helix</keyword>
<sequence>MIYPREDTPSSTTTGSTMPVLPPANSNPGMTYTSDTNVSGTLVSIVCNETMGNASKPSAVHDSVGLQEKAPQGYHLSDLDALFYIIVVLSFYAVSIVLLMITYIRREQEETSLDYYYTEYVKRTWFQQPVVQNRMAMDRDRKWLEKIVEAKPASRPHHETGENEACKTVLLETHL</sequence>
<evidence type="ECO:0000256" key="6">
    <source>
        <dbReference type="SAM" id="MobiDB-lite"/>
    </source>
</evidence>
<evidence type="ECO:0000313" key="9">
    <source>
        <dbReference type="Proteomes" id="UP001519460"/>
    </source>
</evidence>
<evidence type="ECO:0000313" key="8">
    <source>
        <dbReference type="EMBL" id="KAK7495071.1"/>
    </source>
</evidence>
<evidence type="ECO:0000256" key="5">
    <source>
        <dbReference type="ARBA" id="ARBA00023136"/>
    </source>
</evidence>
<feature type="region of interest" description="Disordered" evidence="6">
    <location>
        <begin position="1"/>
        <end position="29"/>
    </location>
</feature>
<dbReference type="Pfam" id="PF02060">
    <property type="entry name" value="ISK_Channel"/>
    <property type="match status" value="1"/>
</dbReference>
<keyword evidence="3 7" id="KW-0812">Transmembrane</keyword>
<dbReference type="AlphaFoldDB" id="A0ABD0L6B6"/>
<dbReference type="EMBL" id="JACVVK020000078">
    <property type="protein sequence ID" value="KAK7495071.1"/>
    <property type="molecule type" value="Genomic_DNA"/>
</dbReference>
<evidence type="ECO:0000256" key="2">
    <source>
        <dbReference type="ARBA" id="ARBA00005688"/>
    </source>
</evidence>
<dbReference type="GO" id="GO:0016020">
    <property type="term" value="C:membrane"/>
    <property type="evidence" value="ECO:0007669"/>
    <property type="project" value="UniProtKB-SubCell"/>
</dbReference>
<evidence type="ECO:0000256" key="1">
    <source>
        <dbReference type="ARBA" id="ARBA00004167"/>
    </source>
</evidence>
<comment type="similarity">
    <text evidence="2">Belongs to the potassium channel KCNE family.</text>
</comment>
<dbReference type="InterPro" id="IPR000369">
    <property type="entry name" value="K_chnl_KCNE"/>
</dbReference>
<organism evidence="8 9">
    <name type="scientific">Batillaria attramentaria</name>
    <dbReference type="NCBI Taxonomy" id="370345"/>
    <lineage>
        <taxon>Eukaryota</taxon>
        <taxon>Metazoa</taxon>
        <taxon>Spiralia</taxon>
        <taxon>Lophotrochozoa</taxon>
        <taxon>Mollusca</taxon>
        <taxon>Gastropoda</taxon>
        <taxon>Caenogastropoda</taxon>
        <taxon>Sorbeoconcha</taxon>
        <taxon>Cerithioidea</taxon>
        <taxon>Batillariidae</taxon>
        <taxon>Batillaria</taxon>
    </lineage>
</organism>
<comment type="subcellular location">
    <subcellularLocation>
        <location evidence="1">Membrane</location>
        <topology evidence="1">Single-pass membrane protein</topology>
    </subcellularLocation>
</comment>
<name>A0ABD0L6B6_9CAEN</name>
<evidence type="ECO:0000256" key="4">
    <source>
        <dbReference type="ARBA" id="ARBA00022989"/>
    </source>
</evidence>
<reference evidence="8 9" key="1">
    <citation type="journal article" date="2023" name="Sci. Data">
        <title>Genome assembly of the Korean intertidal mud-creeper Batillaria attramentaria.</title>
        <authorList>
            <person name="Patra A.K."/>
            <person name="Ho P.T."/>
            <person name="Jun S."/>
            <person name="Lee S.J."/>
            <person name="Kim Y."/>
            <person name="Won Y.J."/>
        </authorList>
    </citation>
    <scope>NUCLEOTIDE SEQUENCE [LARGE SCALE GENOMIC DNA]</scope>
    <source>
        <strain evidence="8">Wonlab-2016</strain>
    </source>
</reference>
<keyword evidence="9" id="KW-1185">Reference proteome</keyword>
<proteinExistence type="inferred from homology"/>
<accession>A0ABD0L6B6</accession>
<dbReference type="Proteomes" id="UP001519460">
    <property type="component" value="Unassembled WGS sequence"/>
</dbReference>